<reference evidence="13 14" key="1">
    <citation type="submission" date="2018-08" db="EMBL/GenBank/DDBJ databases">
        <title>Chitinophagaceae sp. K23C18032701, a novel bacterium isolated from forest soil.</title>
        <authorList>
            <person name="Wang C."/>
        </authorList>
    </citation>
    <scope>NUCLEOTIDE SEQUENCE [LARGE SCALE GENOMIC DNA]</scope>
    <source>
        <strain evidence="13 14">K23C18032701</strain>
    </source>
</reference>
<gene>
    <name evidence="13" type="ORF">DXN05_05780</name>
</gene>
<dbReference type="SMART" id="SM00046">
    <property type="entry name" value="DAGKc"/>
    <property type="match status" value="1"/>
</dbReference>
<accession>A0A3E1NRA1</accession>
<protein>
    <submittedName>
        <fullName evidence="13">Diacylglycerol kinase</fullName>
    </submittedName>
</protein>
<keyword evidence="2" id="KW-0444">Lipid biosynthesis</keyword>
<keyword evidence="4" id="KW-0479">Metal-binding</keyword>
<evidence type="ECO:0000256" key="11">
    <source>
        <dbReference type="ARBA" id="ARBA00023264"/>
    </source>
</evidence>
<dbReference type="InterPro" id="IPR016064">
    <property type="entry name" value="NAD/diacylglycerol_kinase_sf"/>
</dbReference>
<dbReference type="NCBIfam" id="TIGR00147">
    <property type="entry name" value="YegS/Rv2252/BmrU family lipid kinase"/>
    <property type="match status" value="1"/>
</dbReference>
<organism evidence="13 14">
    <name type="scientific">Deminuibacter soli</name>
    <dbReference type="NCBI Taxonomy" id="2291815"/>
    <lineage>
        <taxon>Bacteria</taxon>
        <taxon>Pseudomonadati</taxon>
        <taxon>Bacteroidota</taxon>
        <taxon>Chitinophagia</taxon>
        <taxon>Chitinophagales</taxon>
        <taxon>Chitinophagaceae</taxon>
        <taxon>Deminuibacter</taxon>
    </lineage>
</organism>
<dbReference type="SUPFAM" id="SSF111331">
    <property type="entry name" value="NAD kinase/diacylglycerol kinase-like"/>
    <property type="match status" value="1"/>
</dbReference>
<evidence type="ECO:0000256" key="6">
    <source>
        <dbReference type="ARBA" id="ARBA00022777"/>
    </source>
</evidence>
<dbReference type="GO" id="GO:0016301">
    <property type="term" value="F:kinase activity"/>
    <property type="evidence" value="ECO:0007669"/>
    <property type="project" value="UniProtKB-KW"/>
</dbReference>
<dbReference type="AlphaFoldDB" id="A0A3E1NRA1"/>
<dbReference type="Pfam" id="PF19279">
    <property type="entry name" value="YegS_C"/>
    <property type="match status" value="1"/>
</dbReference>
<dbReference type="PROSITE" id="PS50146">
    <property type="entry name" value="DAGK"/>
    <property type="match status" value="1"/>
</dbReference>
<evidence type="ECO:0000256" key="7">
    <source>
        <dbReference type="ARBA" id="ARBA00022840"/>
    </source>
</evidence>
<dbReference type="PANTHER" id="PTHR12358">
    <property type="entry name" value="SPHINGOSINE KINASE"/>
    <property type="match status" value="1"/>
</dbReference>
<dbReference type="InterPro" id="IPR017438">
    <property type="entry name" value="ATP-NAD_kinase_N"/>
</dbReference>
<dbReference type="InterPro" id="IPR050187">
    <property type="entry name" value="Lipid_Phosphate_FormReg"/>
</dbReference>
<dbReference type="Gene3D" id="3.40.50.10330">
    <property type="entry name" value="Probable inorganic polyphosphate/atp-NAD kinase, domain 1"/>
    <property type="match status" value="1"/>
</dbReference>
<keyword evidence="7" id="KW-0067">ATP-binding</keyword>
<dbReference type="RefSeq" id="WP_116846221.1">
    <property type="nucleotide sequence ID" value="NZ_QTJU01000001.1"/>
</dbReference>
<dbReference type="Pfam" id="PF00781">
    <property type="entry name" value="DAGK_cat"/>
    <property type="match status" value="1"/>
</dbReference>
<dbReference type="GO" id="GO:0046872">
    <property type="term" value="F:metal ion binding"/>
    <property type="evidence" value="ECO:0007669"/>
    <property type="project" value="UniProtKB-KW"/>
</dbReference>
<keyword evidence="6 13" id="KW-0418">Kinase</keyword>
<dbReference type="Proteomes" id="UP000261284">
    <property type="component" value="Unassembled WGS sequence"/>
</dbReference>
<name>A0A3E1NRA1_9BACT</name>
<evidence type="ECO:0000256" key="2">
    <source>
        <dbReference type="ARBA" id="ARBA00022516"/>
    </source>
</evidence>
<keyword evidence="8" id="KW-0460">Magnesium</keyword>
<keyword evidence="11" id="KW-1208">Phospholipid metabolism</keyword>
<evidence type="ECO:0000313" key="13">
    <source>
        <dbReference type="EMBL" id="RFM30466.1"/>
    </source>
</evidence>
<keyword evidence="9" id="KW-0443">Lipid metabolism</keyword>
<evidence type="ECO:0000256" key="1">
    <source>
        <dbReference type="ARBA" id="ARBA00001946"/>
    </source>
</evidence>
<sequence length="325" mass="35824">MTYGTAISSKAEIVGTQRDKKKPVTGRNIVYLVNPISGTSKKDSLLKVIESISRQQKLQYEIIPTNASGNYDFLKEKIYSDHITDVIIIGGDGTVNQVIEALHSQPVNFGIIPFGSGNGLALAAGIPRKPRQAFELVLEGKASAVDAFKINGRFSCMLSGLGFDAQVAHDFAAKASRGLLTYTQQSLMNYFKAQPYQFEILLDDFSFFTDAFFISIANGNQFGNNVTIAPQASLQDGLLDVVIVQKMNKARLPFAILRQIRGNNQLQQLVDDMSQKNILYFQTPGLTIRNPKLAPLHVDGEPRDTAAELKIEVLPNCFRLIRPQA</sequence>
<evidence type="ECO:0000313" key="14">
    <source>
        <dbReference type="Proteomes" id="UP000261284"/>
    </source>
</evidence>
<comment type="cofactor">
    <cofactor evidence="1">
        <name>Mg(2+)</name>
        <dbReference type="ChEBI" id="CHEBI:18420"/>
    </cofactor>
</comment>
<keyword evidence="5" id="KW-0547">Nucleotide-binding</keyword>
<dbReference type="GO" id="GO:0005524">
    <property type="term" value="F:ATP binding"/>
    <property type="evidence" value="ECO:0007669"/>
    <property type="project" value="UniProtKB-KW"/>
</dbReference>
<evidence type="ECO:0000256" key="3">
    <source>
        <dbReference type="ARBA" id="ARBA00022679"/>
    </source>
</evidence>
<dbReference type="GO" id="GO:0005886">
    <property type="term" value="C:plasma membrane"/>
    <property type="evidence" value="ECO:0007669"/>
    <property type="project" value="TreeGrafter"/>
</dbReference>
<dbReference type="InterPro" id="IPR045540">
    <property type="entry name" value="YegS/DAGK_C"/>
</dbReference>
<evidence type="ECO:0000259" key="12">
    <source>
        <dbReference type="PROSITE" id="PS50146"/>
    </source>
</evidence>
<dbReference type="InterPro" id="IPR001206">
    <property type="entry name" value="Diacylglycerol_kinase_cat_dom"/>
</dbReference>
<dbReference type="GO" id="GO:0008654">
    <property type="term" value="P:phospholipid biosynthetic process"/>
    <property type="evidence" value="ECO:0007669"/>
    <property type="project" value="UniProtKB-KW"/>
</dbReference>
<keyword evidence="3" id="KW-0808">Transferase</keyword>
<evidence type="ECO:0000256" key="4">
    <source>
        <dbReference type="ARBA" id="ARBA00022723"/>
    </source>
</evidence>
<evidence type="ECO:0000256" key="9">
    <source>
        <dbReference type="ARBA" id="ARBA00023098"/>
    </source>
</evidence>
<evidence type="ECO:0000256" key="8">
    <source>
        <dbReference type="ARBA" id="ARBA00022842"/>
    </source>
</evidence>
<keyword evidence="14" id="KW-1185">Reference proteome</keyword>
<evidence type="ECO:0000256" key="10">
    <source>
        <dbReference type="ARBA" id="ARBA00023209"/>
    </source>
</evidence>
<comment type="caution">
    <text evidence="13">The sequence shown here is derived from an EMBL/GenBank/DDBJ whole genome shotgun (WGS) entry which is preliminary data.</text>
</comment>
<dbReference type="InterPro" id="IPR005218">
    <property type="entry name" value="Diacylglycerol/lipid_kinase"/>
</dbReference>
<dbReference type="Gene3D" id="2.60.200.40">
    <property type="match status" value="1"/>
</dbReference>
<dbReference type="EMBL" id="QTJU01000001">
    <property type="protein sequence ID" value="RFM30466.1"/>
    <property type="molecule type" value="Genomic_DNA"/>
</dbReference>
<evidence type="ECO:0000256" key="5">
    <source>
        <dbReference type="ARBA" id="ARBA00022741"/>
    </source>
</evidence>
<dbReference type="OrthoDB" id="9786026at2"/>
<keyword evidence="10" id="KW-0594">Phospholipid biosynthesis</keyword>
<feature type="domain" description="DAGKc" evidence="12">
    <location>
        <begin position="24"/>
        <end position="154"/>
    </location>
</feature>
<proteinExistence type="predicted"/>
<dbReference type="PANTHER" id="PTHR12358:SF106">
    <property type="entry name" value="LIPID KINASE YEGS"/>
    <property type="match status" value="1"/>
</dbReference>